<gene>
    <name evidence="3" type="ORF">Pla8534_69750</name>
</gene>
<dbReference type="Proteomes" id="UP000317648">
    <property type="component" value="Chromosome"/>
</dbReference>
<feature type="transmembrane region" description="Helical" evidence="2">
    <location>
        <begin position="391"/>
        <end position="410"/>
    </location>
</feature>
<evidence type="ECO:0000313" key="3">
    <source>
        <dbReference type="EMBL" id="QDU99064.1"/>
    </source>
</evidence>
<keyword evidence="2" id="KW-0472">Membrane</keyword>
<evidence type="ECO:0008006" key="5">
    <source>
        <dbReference type="Google" id="ProtNLM"/>
    </source>
</evidence>
<sequence>MSQAQFFRYKWAALGDVNAFFGLMLDNIAGLLLMVGMLVGIFGFPADFALRYMVPGTAIGVFLGDLLFFSMAVRTANRTRRQTITAMPLGLDTPSTIGMVLFVLGPAYTSSLAGGMTEVEAAQFTWQIGICSIVISGLFKLVCSFGANKIREVIPRAGLLGSLAAIALVLIAFLPLVESLSMPIVGLVALSIVLATLVARMQLPFQIPGALGALVIASSLYYLMAFLDLLPAGHAMHAAADWEFPTEWVTVFQFGWLAALEESFQYLPIVIPFALATVVGGIDCTESAAAAGDEFDTGEVIRVEAFATLVAGLCGGVIQTTPYIGHPAYKAMGGRSAYTLATALFVGAVGVLGLFNYIYLYLPQPTVFPILVFIGLEITAQSFLATPRRHYPAVAFACVPALGSLAAITAKKYAPLGPPEGLTQEFATLVQLQNGFIVTSLLWATLLAAMIDQRLKRAACFLAICGVCCLFGVIHSPLLSGAMFLPWPYEGNPLSPAQLETVLRYTIGYLASAGLLLAWGFVYRPDAERMMHDHDHTATHDDTPEKPDGPPASGS</sequence>
<feature type="transmembrane region" description="Helical" evidence="2">
    <location>
        <begin position="85"/>
        <end position="104"/>
    </location>
</feature>
<feature type="transmembrane region" description="Helical" evidence="2">
    <location>
        <begin position="502"/>
        <end position="522"/>
    </location>
</feature>
<feature type="transmembrane region" description="Helical" evidence="2">
    <location>
        <begin position="180"/>
        <end position="198"/>
    </location>
</feature>
<keyword evidence="4" id="KW-1185">Reference proteome</keyword>
<dbReference type="PANTHER" id="PTHR31610">
    <property type="entry name" value="SLR0360 PROTEIN"/>
    <property type="match status" value="1"/>
</dbReference>
<keyword evidence="2" id="KW-1133">Transmembrane helix</keyword>
<evidence type="ECO:0000313" key="4">
    <source>
        <dbReference type="Proteomes" id="UP000317648"/>
    </source>
</evidence>
<feature type="transmembrane region" description="Helical" evidence="2">
    <location>
        <begin position="337"/>
        <end position="360"/>
    </location>
</feature>
<evidence type="ECO:0000256" key="2">
    <source>
        <dbReference type="SAM" id="Phobius"/>
    </source>
</evidence>
<accession>A0A518E4Q8</accession>
<feature type="transmembrane region" description="Helical" evidence="2">
    <location>
        <begin position="366"/>
        <end position="384"/>
    </location>
</feature>
<proteinExistence type="predicted"/>
<feature type="transmembrane region" description="Helical" evidence="2">
    <location>
        <begin position="458"/>
        <end position="482"/>
    </location>
</feature>
<organism evidence="3 4">
    <name type="scientific">Lignipirellula cremea</name>
    <dbReference type="NCBI Taxonomy" id="2528010"/>
    <lineage>
        <taxon>Bacteria</taxon>
        <taxon>Pseudomonadati</taxon>
        <taxon>Planctomycetota</taxon>
        <taxon>Planctomycetia</taxon>
        <taxon>Pirellulales</taxon>
        <taxon>Pirellulaceae</taxon>
        <taxon>Lignipirellula</taxon>
    </lineage>
</organism>
<evidence type="ECO:0000256" key="1">
    <source>
        <dbReference type="SAM" id="MobiDB-lite"/>
    </source>
</evidence>
<dbReference type="PANTHER" id="PTHR31610:SF0">
    <property type="entry name" value="SLC26A_SULP TRANSPORTER DOMAIN-CONTAINING PROTEIN"/>
    <property type="match status" value="1"/>
</dbReference>
<feature type="transmembrane region" description="Helical" evidence="2">
    <location>
        <begin position="430"/>
        <end position="451"/>
    </location>
</feature>
<keyword evidence="2" id="KW-0812">Transmembrane</keyword>
<feature type="transmembrane region" description="Helical" evidence="2">
    <location>
        <begin position="305"/>
        <end position="325"/>
    </location>
</feature>
<protein>
    <recommendedName>
        <fullName evidence="5">Permease</fullName>
    </recommendedName>
</protein>
<feature type="transmembrane region" description="Helical" evidence="2">
    <location>
        <begin position="20"/>
        <end position="46"/>
    </location>
</feature>
<reference evidence="3 4" key="1">
    <citation type="submission" date="2019-02" db="EMBL/GenBank/DDBJ databases">
        <title>Deep-cultivation of Planctomycetes and their phenomic and genomic characterization uncovers novel biology.</title>
        <authorList>
            <person name="Wiegand S."/>
            <person name="Jogler M."/>
            <person name="Boedeker C."/>
            <person name="Pinto D."/>
            <person name="Vollmers J."/>
            <person name="Rivas-Marin E."/>
            <person name="Kohn T."/>
            <person name="Peeters S.H."/>
            <person name="Heuer A."/>
            <person name="Rast P."/>
            <person name="Oberbeckmann S."/>
            <person name="Bunk B."/>
            <person name="Jeske O."/>
            <person name="Meyerdierks A."/>
            <person name="Storesund J.E."/>
            <person name="Kallscheuer N."/>
            <person name="Luecker S."/>
            <person name="Lage O.M."/>
            <person name="Pohl T."/>
            <person name="Merkel B.J."/>
            <person name="Hornburger P."/>
            <person name="Mueller R.-W."/>
            <person name="Bruemmer F."/>
            <person name="Labrenz M."/>
            <person name="Spormann A.M."/>
            <person name="Op den Camp H."/>
            <person name="Overmann J."/>
            <person name="Amann R."/>
            <person name="Jetten M.S.M."/>
            <person name="Mascher T."/>
            <person name="Medema M.H."/>
            <person name="Devos D.P."/>
            <person name="Kaster A.-K."/>
            <person name="Ovreas L."/>
            <person name="Rohde M."/>
            <person name="Galperin M.Y."/>
            <person name="Jogler C."/>
        </authorList>
    </citation>
    <scope>NUCLEOTIDE SEQUENCE [LARGE SCALE GENOMIC DNA]</scope>
    <source>
        <strain evidence="3 4">Pla85_3_4</strain>
    </source>
</reference>
<feature type="compositionally biased region" description="Basic and acidic residues" evidence="1">
    <location>
        <begin position="535"/>
        <end position="548"/>
    </location>
</feature>
<feature type="transmembrane region" description="Helical" evidence="2">
    <location>
        <begin position="52"/>
        <end position="73"/>
    </location>
</feature>
<feature type="transmembrane region" description="Helical" evidence="2">
    <location>
        <begin position="210"/>
        <end position="227"/>
    </location>
</feature>
<name>A0A518E4Q8_9BACT</name>
<feature type="transmembrane region" description="Helical" evidence="2">
    <location>
        <begin position="124"/>
        <end position="145"/>
    </location>
</feature>
<dbReference type="KEGG" id="lcre:Pla8534_69750"/>
<dbReference type="AlphaFoldDB" id="A0A518E4Q8"/>
<dbReference type="EMBL" id="CP036433">
    <property type="protein sequence ID" value="QDU99064.1"/>
    <property type="molecule type" value="Genomic_DNA"/>
</dbReference>
<feature type="region of interest" description="Disordered" evidence="1">
    <location>
        <begin position="535"/>
        <end position="555"/>
    </location>
</feature>
<feature type="transmembrane region" description="Helical" evidence="2">
    <location>
        <begin position="157"/>
        <end position="174"/>
    </location>
</feature>